<evidence type="ECO:0000313" key="1">
    <source>
        <dbReference type="EMBL" id="EKO14202.1"/>
    </source>
</evidence>
<name>A0A0E2AZ81_9LEPT</name>
<dbReference type="EMBL" id="AHMY02000059">
    <property type="protein sequence ID" value="EKO14202.1"/>
    <property type="molecule type" value="Genomic_DNA"/>
</dbReference>
<dbReference type="Proteomes" id="UP000006253">
    <property type="component" value="Unassembled WGS sequence"/>
</dbReference>
<accession>A0A0E2AZ81</accession>
<gene>
    <name evidence="1" type="ORF">LEP1GSC081_1931</name>
</gene>
<reference evidence="1 2" key="1">
    <citation type="submission" date="2012-10" db="EMBL/GenBank/DDBJ databases">
        <authorList>
            <person name="Harkins D.M."/>
            <person name="Durkin A.S."/>
            <person name="Brinkac L.M."/>
            <person name="Selengut J.D."/>
            <person name="Sanka R."/>
            <person name="DePew J."/>
            <person name="Purushe J."/>
            <person name="Peacock S.J."/>
            <person name="Thaipadungpanit J."/>
            <person name="Wuthiekanun V.W."/>
            <person name="Day N.P."/>
            <person name="Vinetz J.M."/>
            <person name="Sutton G.G."/>
            <person name="Nelson W.C."/>
            <person name="Fouts D.E."/>
        </authorList>
    </citation>
    <scope>NUCLEOTIDE SEQUENCE [LARGE SCALE GENOMIC DNA]</scope>
    <source>
        <strain evidence="1 2">H1</strain>
    </source>
</reference>
<dbReference type="InterPro" id="IPR029035">
    <property type="entry name" value="DHS-like_NAD/FAD-binding_dom"/>
</dbReference>
<evidence type="ECO:0000313" key="2">
    <source>
        <dbReference type="Proteomes" id="UP000006253"/>
    </source>
</evidence>
<dbReference type="Pfam" id="PF13289">
    <property type="entry name" value="SIR2_2"/>
    <property type="match status" value="1"/>
</dbReference>
<proteinExistence type="predicted"/>
<organism evidence="1 2">
    <name type="scientific">Leptospira kirschneri str. H1</name>
    <dbReference type="NCBI Taxonomy" id="1049966"/>
    <lineage>
        <taxon>Bacteria</taxon>
        <taxon>Pseudomonadati</taxon>
        <taxon>Spirochaetota</taxon>
        <taxon>Spirochaetia</taxon>
        <taxon>Leptospirales</taxon>
        <taxon>Leptospiraceae</taxon>
        <taxon>Leptospira</taxon>
    </lineage>
</organism>
<comment type="caution">
    <text evidence="1">The sequence shown here is derived from an EMBL/GenBank/DDBJ whole genome shotgun (WGS) entry which is preliminary data.</text>
</comment>
<dbReference type="SUPFAM" id="SSF52467">
    <property type="entry name" value="DHS-like NAD/FAD-binding domain"/>
    <property type="match status" value="1"/>
</dbReference>
<sequence length="1235" mass="144880">MKKEEEIKVSSDIKPYLNEIAERLWSIPGHAAVMIGSGFSKNAKSSKTGNRSFPDWSQLGDIFYKKIHGEYPNNQKYLNPLKLADEVQAALGRPVLDQLILSSIPDDEFNPSTLHTQLLDLPWTDIFTTNYDTLLERARVGISEKNYQVVINKEDLIYSERPRIIKLHGSFPSERPFIITEEDYRKYPKDFAPFINTVQQSLLENTFCLIGFSGDDPNFLQWIGWIRDNLGKENSLKLYLIGYFGLSDAQKKLLIQRNITVVDFSNSFEGKGSHQDAIELFFKYLASKKTTKNYLNWDPEETLLSESIQKETEPAKLKFIIQDWKKFRMNYPGWIIAPDDIRAKLLRSTVSYIHYIFNNNYENISLSLQFAYELNWRLEKCLMPIYDDVALSFENIIDRQKAKQVGNLQIDSNEESEISIRIQLQLSLLRYYREEGSLEKWKILQSELQGDLEYYNEEQIEFFKYEVSLFYFFTLDLLNLKSHLENWIPNESLPYWESKRAGLLAELGSSQEAEKILEKTLSFVRNRVNLKPVSADYSNVSQEAYIMLLLQYIRTANNFLDYKLEKDTENKSSFSGRWEKLKRYKCDPWNELKLFERTLRSPKVISKEVEEIKEFDLGRITVSRKFGIDDRDIRIAYSYLRFIEEAGLPLQIGNSTIGKESANGALKRLFKYAPFWTLTILIRIGDNKSVNIIFNRDSIARMPAKNVDALVLQYLKIANDSNLTTQIDSEKFANYFKNRLYALLPEILSRLCVKTTFDVKVRLLNYLLEIFNSPIRNNFMNVDNLTDRLINSFSKPEQMQLIDILLKFPNLGNLSDFYRFNFSNPLSYVDTEKKLPFDFDRPKLNAELIENLFKSARLLNDGERSWVICTLLFLEENGLLTEKSREQLGVVLWKNVDSIGFPVDINYHKFAFLFLPYPEEINLEKLFKEYIMSTPFPIQEENTGITIGNKEITICTNLVGARNQIKWTKEEIIELSRRLFEWWDSDKKYLEKYSQSKEDERYKEFYFRFSKMMDVFVFVIAPNLNFEYEVELKDKIILLIEELKKISIPTLRLEAAFVKNKITELKNVLIGIENQIISSNYECVADALNSIYRLLDMNIENSENIFSSKLIDLEAQMVFWRKPIGLSGSMNSIGLIIERYPDYVNEAHLNKILLGLENLTYETNVFNNSEIYDDYQKLEIRRDAARLSFKLFNLYLDRGYEIPPTLNSWKNICQSDEEFSEIKLQWQCEFEPAKR</sequence>
<dbReference type="AlphaFoldDB" id="A0A0E2AZ81"/>
<protein>
    <submittedName>
        <fullName evidence="1">SIR2-like domain protein</fullName>
    </submittedName>
</protein>
<dbReference type="RefSeq" id="WP_004766733.1">
    <property type="nucleotide sequence ID" value="NZ_AHMY02000059.1"/>
</dbReference>
<dbReference type="NCBIfam" id="NF041819">
    <property type="entry name" value="Dsr2"/>
    <property type="match status" value="1"/>
</dbReference>